<sequence length="103" mass="11805">MLPEPSLEDHIRCVRLMGLRAEGFEREARHQQEQRADQLKKLMQKDALIKLALSGYMMGRCTYSQLAKLYVLMYPWQPATPAFGRAVQAVLKEGQAALSTRRI</sequence>
<protein>
    <submittedName>
        <fullName evidence="1">Uncharacterized protein</fullName>
    </submittedName>
</protein>
<dbReference type="EMBL" id="CP126214">
    <property type="protein sequence ID" value="WIA16066.1"/>
    <property type="molecule type" value="Genomic_DNA"/>
</dbReference>
<proteinExistence type="predicted"/>
<gene>
    <name evidence="1" type="ORF">OEZ85_012791</name>
</gene>
<organism evidence="1 2">
    <name type="scientific">Tetradesmus obliquus</name>
    <name type="common">Green alga</name>
    <name type="synonym">Acutodesmus obliquus</name>
    <dbReference type="NCBI Taxonomy" id="3088"/>
    <lineage>
        <taxon>Eukaryota</taxon>
        <taxon>Viridiplantae</taxon>
        <taxon>Chlorophyta</taxon>
        <taxon>core chlorophytes</taxon>
        <taxon>Chlorophyceae</taxon>
        <taxon>CS clade</taxon>
        <taxon>Sphaeropleales</taxon>
        <taxon>Scenedesmaceae</taxon>
        <taxon>Tetradesmus</taxon>
    </lineage>
</organism>
<accession>A0ABY8U7T7</accession>
<dbReference type="Proteomes" id="UP001244341">
    <property type="component" value="Chromosome 7b"/>
</dbReference>
<evidence type="ECO:0000313" key="1">
    <source>
        <dbReference type="EMBL" id="WIA16066.1"/>
    </source>
</evidence>
<evidence type="ECO:0000313" key="2">
    <source>
        <dbReference type="Proteomes" id="UP001244341"/>
    </source>
</evidence>
<reference evidence="1 2" key="1">
    <citation type="submission" date="2023-05" db="EMBL/GenBank/DDBJ databases">
        <title>A 100% complete, gapless, phased diploid assembly of the Scenedesmus obliquus UTEX 3031 genome.</title>
        <authorList>
            <person name="Biondi T.C."/>
            <person name="Hanschen E.R."/>
            <person name="Kwon T."/>
            <person name="Eng W."/>
            <person name="Kruse C.P.S."/>
            <person name="Koehler S.I."/>
            <person name="Kunde Y."/>
            <person name="Gleasner C.D."/>
            <person name="You Mak K.T."/>
            <person name="Polle J."/>
            <person name="Hovde B.T."/>
            <person name="Starkenburg S.R."/>
        </authorList>
    </citation>
    <scope>NUCLEOTIDE SEQUENCE [LARGE SCALE GENOMIC DNA]</scope>
    <source>
        <strain evidence="1 2">DOE0152z</strain>
    </source>
</reference>
<keyword evidence="2" id="KW-1185">Reference proteome</keyword>
<name>A0ABY8U7T7_TETOB</name>